<dbReference type="NCBIfam" id="TIGR00229">
    <property type="entry name" value="sensory_box"/>
    <property type="match status" value="1"/>
</dbReference>
<organism evidence="8 9">
    <name type="scientific">Sphingomonas naasensis</name>
    <dbReference type="NCBI Taxonomy" id="1344951"/>
    <lineage>
        <taxon>Bacteria</taxon>
        <taxon>Pseudomonadati</taxon>
        <taxon>Pseudomonadota</taxon>
        <taxon>Alphaproteobacteria</taxon>
        <taxon>Sphingomonadales</taxon>
        <taxon>Sphingomonadaceae</taxon>
        <taxon>Sphingomonas</taxon>
    </lineage>
</organism>
<dbReference type="SUPFAM" id="SSF55785">
    <property type="entry name" value="PYP-like sensor domain (PAS domain)"/>
    <property type="match status" value="1"/>
</dbReference>
<dbReference type="Gene3D" id="3.40.50.2300">
    <property type="match status" value="1"/>
</dbReference>
<dbReference type="Pfam" id="PF02518">
    <property type="entry name" value="HATPase_c"/>
    <property type="match status" value="1"/>
</dbReference>
<dbReference type="Proteomes" id="UP000309848">
    <property type="component" value="Unassembled WGS sequence"/>
</dbReference>
<dbReference type="PROSITE" id="PS50110">
    <property type="entry name" value="RESPONSE_REGULATORY"/>
    <property type="match status" value="1"/>
</dbReference>
<dbReference type="EMBL" id="SRXU01000011">
    <property type="protein sequence ID" value="TGX37981.1"/>
    <property type="molecule type" value="Genomic_DNA"/>
</dbReference>
<dbReference type="OrthoDB" id="9796100at2"/>
<dbReference type="InterPro" id="IPR004358">
    <property type="entry name" value="Sig_transdc_His_kin-like_C"/>
</dbReference>
<dbReference type="InterPro" id="IPR013656">
    <property type="entry name" value="PAS_4"/>
</dbReference>
<feature type="domain" description="Histidine kinase" evidence="6">
    <location>
        <begin position="288"/>
        <end position="508"/>
    </location>
</feature>
<dbReference type="Pfam" id="PF00072">
    <property type="entry name" value="Response_reg"/>
    <property type="match status" value="1"/>
</dbReference>
<comment type="caution">
    <text evidence="8">The sequence shown here is derived from an EMBL/GenBank/DDBJ whole genome shotgun (WGS) entry which is preliminary data.</text>
</comment>
<dbReference type="InterPro" id="IPR001789">
    <property type="entry name" value="Sig_transdc_resp-reg_receiver"/>
</dbReference>
<evidence type="ECO:0000313" key="9">
    <source>
        <dbReference type="Proteomes" id="UP000309848"/>
    </source>
</evidence>
<dbReference type="PRINTS" id="PR00344">
    <property type="entry name" value="BCTRLSENSOR"/>
</dbReference>
<dbReference type="PANTHER" id="PTHR43065:SF42">
    <property type="entry name" value="TWO-COMPONENT SENSOR PPRA"/>
    <property type="match status" value="1"/>
</dbReference>
<comment type="catalytic activity">
    <reaction evidence="1">
        <text>ATP + protein L-histidine = ADP + protein N-phospho-L-histidine.</text>
        <dbReference type="EC" id="2.7.13.3"/>
    </reaction>
</comment>
<proteinExistence type="predicted"/>
<dbReference type="PANTHER" id="PTHR43065">
    <property type="entry name" value="SENSOR HISTIDINE KINASE"/>
    <property type="match status" value="1"/>
</dbReference>
<dbReference type="Gene3D" id="1.10.287.130">
    <property type="match status" value="1"/>
</dbReference>
<dbReference type="SMART" id="SM00448">
    <property type="entry name" value="REC"/>
    <property type="match status" value="1"/>
</dbReference>
<accession>A0A4S1W532</accession>
<feature type="coiled-coil region" evidence="5">
    <location>
        <begin position="245"/>
        <end position="279"/>
    </location>
</feature>
<dbReference type="InterPro" id="IPR000014">
    <property type="entry name" value="PAS"/>
</dbReference>
<evidence type="ECO:0000256" key="4">
    <source>
        <dbReference type="PROSITE-ProRule" id="PRU00169"/>
    </source>
</evidence>
<evidence type="ECO:0000259" key="6">
    <source>
        <dbReference type="PROSITE" id="PS50109"/>
    </source>
</evidence>
<gene>
    <name evidence="8" type="ORF">E5A74_19195</name>
</gene>
<dbReference type="InterPro" id="IPR036097">
    <property type="entry name" value="HisK_dim/P_sf"/>
</dbReference>
<dbReference type="CDD" id="cd00082">
    <property type="entry name" value="HisKA"/>
    <property type="match status" value="1"/>
</dbReference>
<dbReference type="InterPro" id="IPR003594">
    <property type="entry name" value="HATPase_dom"/>
</dbReference>
<name>A0A4S1W532_9SPHN</name>
<dbReference type="AlphaFoldDB" id="A0A4S1W532"/>
<dbReference type="InterPro" id="IPR011006">
    <property type="entry name" value="CheY-like_superfamily"/>
</dbReference>
<keyword evidence="5" id="KW-0175">Coiled coil</keyword>
<dbReference type="InterPro" id="IPR005467">
    <property type="entry name" value="His_kinase_dom"/>
</dbReference>
<evidence type="ECO:0000256" key="5">
    <source>
        <dbReference type="SAM" id="Coils"/>
    </source>
</evidence>
<reference evidence="8 9" key="1">
    <citation type="submission" date="2019-04" db="EMBL/GenBank/DDBJ databases">
        <title>Sphingomonas psychrotolerans sp. nov., isolated from soil in the Tianshan Mountains, Xinjiang, China.</title>
        <authorList>
            <person name="Luo Y."/>
            <person name="Sheng H."/>
        </authorList>
    </citation>
    <scope>NUCLEOTIDE SEQUENCE [LARGE SCALE GENOMIC DNA]</scope>
    <source>
        <strain evidence="8 9">KIS18-15</strain>
    </source>
</reference>
<protein>
    <recommendedName>
        <fullName evidence="2">histidine kinase</fullName>
        <ecNumber evidence="2">2.7.13.3</ecNumber>
    </recommendedName>
</protein>
<dbReference type="InterPro" id="IPR036890">
    <property type="entry name" value="HATPase_C_sf"/>
</dbReference>
<feature type="modified residue" description="4-aspartylphosphate" evidence="4">
    <location>
        <position position="580"/>
    </location>
</feature>
<dbReference type="EC" id="2.7.13.3" evidence="2"/>
<keyword evidence="9" id="KW-1185">Reference proteome</keyword>
<dbReference type="SUPFAM" id="SSF55874">
    <property type="entry name" value="ATPase domain of HSP90 chaperone/DNA topoisomerase II/histidine kinase"/>
    <property type="match status" value="1"/>
</dbReference>
<dbReference type="Pfam" id="PF08448">
    <property type="entry name" value="PAS_4"/>
    <property type="match status" value="1"/>
</dbReference>
<dbReference type="InterPro" id="IPR035965">
    <property type="entry name" value="PAS-like_dom_sf"/>
</dbReference>
<dbReference type="SMART" id="SM00387">
    <property type="entry name" value="HATPase_c"/>
    <property type="match status" value="1"/>
</dbReference>
<evidence type="ECO:0000256" key="1">
    <source>
        <dbReference type="ARBA" id="ARBA00000085"/>
    </source>
</evidence>
<dbReference type="Pfam" id="PF00512">
    <property type="entry name" value="HisKA"/>
    <property type="match status" value="1"/>
</dbReference>
<keyword evidence="3 4" id="KW-0597">Phosphoprotein</keyword>
<dbReference type="SUPFAM" id="SSF47384">
    <property type="entry name" value="Homodimeric domain of signal transducing histidine kinase"/>
    <property type="match status" value="1"/>
</dbReference>
<dbReference type="SUPFAM" id="SSF52172">
    <property type="entry name" value="CheY-like"/>
    <property type="match status" value="2"/>
</dbReference>
<dbReference type="PROSITE" id="PS50109">
    <property type="entry name" value="HIS_KIN"/>
    <property type="match status" value="1"/>
</dbReference>
<evidence type="ECO:0000259" key="7">
    <source>
        <dbReference type="PROSITE" id="PS50110"/>
    </source>
</evidence>
<dbReference type="SMART" id="SM00388">
    <property type="entry name" value="HisKA"/>
    <property type="match status" value="1"/>
</dbReference>
<dbReference type="GO" id="GO:0000155">
    <property type="term" value="F:phosphorelay sensor kinase activity"/>
    <property type="evidence" value="ECO:0007669"/>
    <property type="project" value="InterPro"/>
</dbReference>
<evidence type="ECO:0000256" key="2">
    <source>
        <dbReference type="ARBA" id="ARBA00012438"/>
    </source>
</evidence>
<evidence type="ECO:0000256" key="3">
    <source>
        <dbReference type="ARBA" id="ARBA00022553"/>
    </source>
</evidence>
<dbReference type="Gene3D" id="3.30.565.10">
    <property type="entry name" value="Histidine kinase-like ATPase, C-terminal domain"/>
    <property type="match status" value="1"/>
</dbReference>
<dbReference type="Gene3D" id="3.30.450.20">
    <property type="entry name" value="PAS domain"/>
    <property type="match status" value="1"/>
</dbReference>
<feature type="domain" description="Response regulatory" evidence="7">
    <location>
        <begin position="530"/>
        <end position="639"/>
    </location>
</feature>
<dbReference type="InterPro" id="IPR003661">
    <property type="entry name" value="HisK_dim/P_dom"/>
</dbReference>
<sequence>MLAEAGIEATGCASLAALIEELDRGAAFIVVTEEAIATADLHPLSAWIDDQEEWSDLPFILLTTRGGGLERNPAAARHLDVLGNVTFLERPFHPTTLVSLARSAVRARRRQYEARARLIALRESETRFRTLFDTMDEGFCVIEFLDGPEGPMSDYVHVQANPAYERHAGIPNVVGQRVREMVPDEAEEWVALYREVLVTGRPMRFQRELVATGRHLELAAFRVEPLARREVAVIFQDVTERTRAERALRDLNETLERRVDDAIKERESALAQLHEAQKLETLGQLTGGIAHDFNNLLTPITGALDLMARRYGDDARSARLIDGALQSAERAKTLVQRLLGFARRQALETRAVDVADLVEGMRDLIVSSIGPAIELRITAAEALPAASVDPNQLELAILNLCVNARDAMPAGGALTLAMEYAEPGTAGAPPSPAAGYLRVSVLDTGTGMDEETLSRAVEPFYSTKELGKGTGLGLSMVHGLAAQLGGEFRLSSEVGKGTRADLYLPVASSAASGVSWRAEHAQRAIDRTFSILLVDDEELVRLGTAEMLREMGHSVTQAAGGGEALARLAEGLAVDAIVTDYMMPRMDGAEFAARVHARYPELPVLVVTGYAGGDLDIGVPQLAKPFRQADLAAALVRLTSHEAAPLAVAQGAG</sequence>
<evidence type="ECO:0000313" key="8">
    <source>
        <dbReference type="EMBL" id="TGX37981.1"/>
    </source>
</evidence>